<sequence>MVRNAVTKVLLDAKVRTKDMGGYATSTEFTQAVIMNLNHR</sequence>
<proteinExistence type="predicted"/>
<protein>
    <recommendedName>
        <fullName evidence="3">Isocitrate dehydrogenase</fullName>
    </recommendedName>
</protein>
<dbReference type="Proteomes" id="UP000678499">
    <property type="component" value="Unassembled WGS sequence"/>
</dbReference>
<dbReference type="OrthoDB" id="10261637at2759"/>
<dbReference type="EMBL" id="OA913918">
    <property type="protein sequence ID" value="CAD7285951.1"/>
    <property type="molecule type" value="Genomic_DNA"/>
</dbReference>
<gene>
    <name evidence="1" type="ORF">NMOB1V02_LOCUS13553</name>
</gene>
<organism evidence="1">
    <name type="scientific">Notodromas monacha</name>
    <dbReference type="NCBI Taxonomy" id="399045"/>
    <lineage>
        <taxon>Eukaryota</taxon>
        <taxon>Metazoa</taxon>
        <taxon>Ecdysozoa</taxon>
        <taxon>Arthropoda</taxon>
        <taxon>Crustacea</taxon>
        <taxon>Oligostraca</taxon>
        <taxon>Ostracoda</taxon>
        <taxon>Podocopa</taxon>
        <taxon>Podocopida</taxon>
        <taxon>Cypridocopina</taxon>
        <taxon>Cypridoidea</taxon>
        <taxon>Cyprididae</taxon>
        <taxon>Notodromas</taxon>
    </lineage>
</organism>
<evidence type="ECO:0000313" key="2">
    <source>
        <dbReference type="Proteomes" id="UP000678499"/>
    </source>
</evidence>
<dbReference type="AlphaFoldDB" id="A0A7R9C2B1"/>
<evidence type="ECO:0000313" key="1">
    <source>
        <dbReference type="EMBL" id="CAD7285951.1"/>
    </source>
</evidence>
<evidence type="ECO:0008006" key="3">
    <source>
        <dbReference type="Google" id="ProtNLM"/>
    </source>
</evidence>
<dbReference type="EMBL" id="CAJPEX010031881">
    <property type="protein sequence ID" value="CAG0926103.1"/>
    <property type="molecule type" value="Genomic_DNA"/>
</dbReference>
<dbReference type="Gene3D" id="3.40.718.10">
    <property type="entry name" value="Isopropylmalate Dehydrogenase"/>
    <property type="match status" value="1"/>
</dbReference>
<accession>A0A7R9C2B1</accession>
<name>A0A7R9C2B1_9CRUS</name>
<dbReference type="SUPFAM" id="SSF53659">
    <property type="entry name" value="Isocitrate/Isopropylmalate dehydrogenase-like"/>
    <property type="match status" value="1"/>
</dbReference>
<reference evidence="1" key="1">
    <citation type="submission" date="2020-11" db="EMBL/GenBank/DDBJ databases">
        <authorList>
            <person name="Tran Van P."/>
        </authorList>
    </citation>
    <scope>NUCLEOTIDE SEQUENCE</scope>
</reference>
<keyword evidence="2" id="KW-1185">Reference proteome</keyword>